<dbReference type="Proteomes" id="UP001231189">
    <property type="component" value="Unassembled WGS sequence"/>
</dbReference>
<dbReference type="SMART" id="SM00213">
    <property type="entry name" value="UBQ"/>
    <property type="match status" value="2"/>
</dbReference>
<dbReference type="AlphaFoldDB" id="A0AAD8VPN6"/>
<reference evidence="3" key="1">
    <citation type="submission" date="2023-07" db="EMBL/GenBank/DDBJ databases">
        <title>A chromosome-level genome assembly of Lolium multiflorum.</title>
        <authorList>
            <person name="Chen Y."/>
            <person name="Copetti D."/>
            <person name="Kolliker R."/>
            <person name="Studer B."/>
        </authorList>
    </citation>
    <scope>NUCLEOTIDE SEQUENCE</scope>
    <source>
        <strain evidence="3">02402/16</strain>
        <tissue evidence="3">Leaf</tissue>
    </source>
</reference>
<feature type="domain" description="Ubiquitin-like" evidence="2">
    <location>
        <begin position="15"/>
        <end position="96"/>
    </location>
</feature>
<gene>
    <name evidence="3" type="ORF">QYE76_036774</name>
</gene>
<evidence type="ECO:0000256" key="1">
    <source>
        <dbReference type="ARBA" id="ARBA00022499"/>
    </source>
</evidence>
<evidence type="ECO:0000313" key="4">
    <source>
        <dbReference type="Proteomes" id="UP001231189"/>
    </source>
</evidence>
<dbReference type="SUPFAM" id="SSF54236">
    <property type="entry name" value="Ubiquitin-like"/>
    <property type="match status" value="3"/>
</dbReference>
<accession>A0AAD8VPN6</accession>
<organism evidence="3 4">
    <name type="scientific">Lolium multiflorum</name>
    <name type="common">Italian ryegrass</name>
    <name type="synonym">Lolium perenne subsp. multiflorum</name>
    <dbReference type="NCBI Taxonomy" id="4521"/>
    <lineage>
        <taxon>Eukaryota</taxon>
        <taxon>Viridiplantae</taxon>
        <taxon>Streptophyta</taxon>
        <taxon>Embryophyta</taxon>
        <taxon>Tracheophyta</taxon>
        <taxon>Spermatophyta</taxon>
        <taxon>Magnoliopsida</taxon>
        <taxon>Liliopsida</taxon>
        <taxon>Poales</taxon>
        <taxon>Poaceae</taxon>
        <taxon>BOP clade</taxon>
        <taxon>Pooideae</taxon>
        <taxon>Poodae</taxon>
        <taxon>Poeae</taxon>
        <taxon>Poeae Chloroplast Group 2 (Poeae type)</taxon>
        <taxon>Loliodinae</taxon>
        <taxon>Loliinae</taxon>
        <taxon>Lolium</taxon>
    </lineage>
</organism>
<keyword evidence="4" id="KW-1185">Reference proteome</keyword>
<dbReference type="InterPro" id="IPR019956">
    <property type="entry name" value="Ubiquitin_dom"/>
</dbReference>
<dbReference type="PANTHER" id="PTHR10666">
    <property type="entry name" value="UBIQUITIN"/>
    <property type="match status" value="1"/>
</dbReference>
<dbReference type="GO" id="GO:0003729">
    <property type="term" value="F:mRNA binding"/>
    <property type="evidence" value="ECO:0007669"/>
    <property type="project" value="UniProtKB-ARBA"/>
</dbReference>
<name>A0AAD8VPN6_LOLMU</name>
<dbReference type="PROSITE" id="PS50053">
    <property type="entry name" value="UBIQUITIN_2"/>
    <property type="match status" value="2"/>
</dbReference>
<dbReference type="InterPro" id="IPR000626">
    <property type="entry name" value="Ubiquitin-like_dom"/>
</dbReference>
<dbReference type="Pfam" id="PF00240">
    <property type="entry name" value="ubiquitin"/>
    <property type="match status" value="2"/>
</dbReference>
<protein>
    <recommendedName>
        <fullName evidence="2">Ubiquitin-like domain-containing protein</fullName>
    </recommendedName>
</protein>
<dbReference type="PRINTS" id="PR00348">
    <property type="entry name" value="UBIQUITIN"/>
</dbReference>
<keyword evidence="1" id="KW-1017">Isopeptide bond</keyword>
<dbReference type="InterPro" id="IPR050158">
    <property type="entry name" value="Ubiquitin_ubiquitin-like"/>
</dbReference>
<dbReference type="CDD" id="cd17039">
    <property type="entry name" value="Ubl_ubiquitin_like"/>
    <property type="match status" value="1"/>
</dbReference>
<proteinExistence type="predicted"/>
<dbReference type="Gene3D" id="3.10.20.90">
    <property type="entry name" value="Phosphatidylinositol 3-kinase Catalytic Subunit, Chain A, domain 1"/>
    <property type="match status" value="3"/>
</dbReference>
<feature type="domain" description="Ubiquitin-like" evidence="2">
    <location>
        <begin position="218"/>
        <end position="289"/>
    </location>
</feature>
<dbReference type="EMBL" id="JAUUTY010000007">
    <property type="protein sequence ID" value="KAK1613101.1"/>
    <property type="molecule type" value="Genomic_DNA"/>
</dbReference>
<sequence>MAAQVNEEEKETKKMTVFVTVPRPRRPGYGPGALKVVALEVSSDDTVASVKATLHDMEGIPPSRQRLVFASSALPDDDDTTLAEHGVVHSATIQLVETEMRVFVKRLDRSSIMTISGVESSDTVESFRVKVQEQDGIGAKQRQGGVGIRPARQRLLCGQRRAGKIRGPASIKFGALQKIGPCADAQLALLPARACCGGTQMEDGHTLAAYDVRNEITMTLLVRWIVNYRTRPVELDMDVTDTVGRIKERVEEAEGVPVECQGLLLGAEELDDDRTLPHLFFETGTFVKIQCERQERGAATNTTTKGKGEEPVIGKETVKRRAYGDVTGPAWKKNKMIPAQQWRRFTFHLLGPELAEICPSSCDTDPVY</sequence>
<comment type="caution">
    <text evidence="3">The sequence shown here is derived from an EMBL/GenBank/DDBJ whole genome shotgun (WGS) entry which is preliminary data.</text>
</comment>
<evidence type="ECO:0000313" key="3">
    <source>
        <dbReference type="EMBL" id="KAK1613101.1"/>
    </source>
</evidence>
<evidence type="ECO:0000259" key="2">
    <source>
        <dbReference type="PROSITE" id="PS50053"/>
    </source>
</evidence>
<dbReference type="InterPro" id="IPR029071">
    <property type="entry name" value="Ubiquitin-like_domsf"/>
</dbReference>